<accession>A0A2T0Q7V6</accession>
<dbReference type="AlphaFoldDB" id="A0A2T0Q7V6"/>
<protein>
    <submittedName>
        <fullName evidence="1">Histidinol phosphate phosphatase hisN-like protein</fullName>
    </submittedName>
</protein>
<reference evidence="1 2" key="1">
    <citation type="submission" date="2018-03" db="EMBL/GenBank/DDBJ databases">
        <title>Genomic Encyclopedia of Archaeal and Bacterial Type Strains, Phase II (KMG-II): from individual species to whole genera.</title>
        <authorList>
            <person name="Goeker M."/>
        </authorList>
    </citation>
    <scope>NUCLEOTIDE SEQUENCE [LARGE SCALE GENOMIC DNA]</scope>
    <source>
        <strain evidence="1 2">DSM 45601</strain>
    </source>
</reference>
<evidence type="ECO:0000313" key="1">
    <source>
        <dbReference type="EMBL" id="PRX99871.1"/>
    </source>
</evidence>
<keyword evidence="2" id="KW-1185">Reference proteome</keyword>
<comment type="caution">
    <text evidence="1">The sequence shown here is derived from an EMBL/GenBank/DDBJ whole genome shotgun (WGS) entry which is preliminary data.</text>
</comment>
<organism evidence="1 2">
    <name type="scientific">Allonocardiopsis opalescens</name>
    <dbReference type="NCBI Taxonomy" id="1144618"/>
    <lineage>
        <taxon>Bacteria</taxon>
        <taxon>Bacillati</taxon>
        <taxon>Actinomycetota</taxon>
        <taxon>Actinomycetes</taxon>
        <taxon>Streptosporangiales</taxon>
        <taxon>Allonocardiopsis</taxon>
    </lineage>
</organism>
<proteinExistence type="predicted"/>
<dbReference type="OrthoDB" id="3511799at2"/>
<evidence type="ECO:0000313" key="2">
    <source>
        <dbReference type="Proteomes" id="UP000237846"/>
    </source>
</evidence>
<dbReference type="RefSeq" id="WP_106244869.1">
    <property type="nucleotide sequence ID" value="NZ_PVZC01000003.1"/>
</dbReference>
<sequence>MDPAVDGGAPGAPTREELVRHLVRTRIAGEVDTPRQNNLKHYRQLAAGDAYFKLGLSFERDWEFGDILDVMAKMCGVSPDPRHQWGTDTIDPERTVDALEAAAGLIAGVARDGGNVLVATGHPDALMETYRSLLDAMTGAGAIGLTPAAGFSYGVRRVGDELPTRTLEWHGGVGAVGDGVRLRHSHDPFAMRAMLKELEESDGGGFWPDLVIADHGFAGAAAQAGIPTIGFADCNDPGLFVGAAEGTVAVAVPLDDNVLPSHYRPMTAYILAAAGLA</sequence>
<dbReference type="EMBL" id="PVZC01000003">
    <property type="protein sequence ID" value="PRX99871.1"/>
    <property type="molecule type" value="Genomic_DNA"/>
</dbReference>
<gene>
    <name evidence="1" type="ORF">CLV72_103478</name>
</gene>
<dbReference type="InterPro" id="IPR031423">
    <property type="entry name" value="Phosphatase_SCO2771"/>
</dbReference>
<name>A0A2T0Q7V6_9ACTN</name>
<dbReference type="Pfam" id="PF15698">
    <property type="entry name" value="Phosphatase"/>
    <property type="match status" value="1"/>
</dbReference>
<dbReference type="Proteomes" id="UP000237846">
    <property type="component" value="Unassembled WGS sequence"/>
</dbReference>